<dbReference type="InterPro" id="IPR017850">
    <property type="entry name" value="Alkaline_phosphatase_core_sf"/>
</dbReference>
<dbReference type="GO" id="GO:0006015">
    <property type="term" value="P:5-phosphoribose 1-diphosphate biosynthetic process"/>
    <property type="evidence" value="ECO:0007669"/>
    <property type="project" value="UniProtKB-UniPathway"/>
</dbReference>
<dbReference type="PIRSF" id="PIRSF001491">
    <property type="entry name" value="Ppentomutase"/>
    <property type="match status" value="1"/>
</dbReference>
<feature type="binding site" evidence="6">
    <location>
        <position position="303"/>
    </location>
    <ligand>
        <name>Mn(2+)</name>
        <dbReference type="ChEBI" id="CHEBI:29035"/>
        <label>2</label>
    </ligand>
</feature>
<dbReference type="SUPFAM" id="SSF53649">
    <property type="entry name" value="Alkaline phosphatase-like"/>
    <property type="match status" value="1"/>
</dbReference>
<dbReference type="RefSeq" id="WP_045776254.1">
    <property type="nucleotide sequence ID" value="NZ_LAJY01000342.1"/>
</dbReference>
<feature type="binding site" evidence="6">
    <location>
        <position position="351"/>
    </location>
    <ligand>
        <name>Mn(2+)</name>
        <dbReference type="ChEBI" id="CHEBI:29035"/>
        <label>2</label>
    </ligand>
</feature>
<dbReference type="FunFam" id="3.30.70.1250:FF:000001">
    <property type="entry name" value="Phosphopentomutase"/>
    <property type="match status" value="1"/>
</dbReference>
<feature type="binding site" evidence="6">
    <location>
        <position position="11"/>
    </location>
    <ligand>
        <name>Mn(2+)</name>
        <dbReference type="ChEBI" id="CHEBI:29035"/>
        <label>1</label>
    </ligand>
</feature>
<dbReference type="PANTHER" id="PTHR21110">
    <property type="entry name" value="PHOSPHOPENTOMUTASE"/>
    <property type="match status" value="1"/>
</dbReference>
<dbReference type="InterPro" id="IPR006124">
    <property type="entry name" value="Metalloenzyme"/>
</dbReference>
<feature type="domain" description="Metalloenzyme" evidence="8">
    <location>
        <begin position="3"/>
        <end position="390"/>
    </location>
</feature>
<comment type="catalytic activity">
    <reaction evidence="6">
        <text>alpha-D-ribose 1-phosphate = D-ribose 5-phosphate</text>
        <dbReference type="Rhea" id="RHEA:18793"/>
        <dbReference type="ChEBI" id="CHEBI:57720"/>
        <dbReference type="ChEBI" id="CHEBI:78346"/>
        <dbReference type="EC" id="5.4.2.7"/>
    </reaction>
</comment>
<dbReference type="InterPro" id="IPR010045">
    <property type="entry name" value="DeoB"/>
</dbReference>
<comment type="function">
    <text evidence="6">Isomerase that catalyzes the conversion of deoxy-ribose 1-phosphate (dRib-1-P) and ribose 1-phosphate (Rib-1-P) to deoxy-ribose 5-phosphate (dRib-5-P) and ribose 5-phosphate (Rib-5-P), respectively.</text>
</comment>
<dbReference type="CDD" id="cd16009">
    <property type="entry name" value="PPM"/>
    <property type="match status" value="1"/>
</dbReference>
<gene>
    <name evidence="6" type="primary">deoB</name>
    <name evidence="9" type="ORF">VZ95_13145</name>
</gene>
<dbReference type="NCBIfam" id="TIGR01696">
    <property type="entry name" value="deoB"/>
    <property type="match status" value="1"/>
</dbReference>
<proteinExistence type="inferred from homology"/>
<comment type="similarity">
    <text evidence="1 6">Belongs to the phosphopentomutase family.</text>
</comment>
<protein>
    <recommendedName>
        <fullName evidence="6 7">Phosphopentomutase</fullName>
        <ecNumber evidence="6 7">5.4.2.7</ecNumber>
    </recommendedName>
    <alternativeName>
        <fullName evidence="6">Phosphodeoxyribomutase</fullName>
    </alternativeName>
</protein>
<evidence type="ECO:0000256" key="4">
    <source>
        <dbReference type="ARBA" id="ARBA00023211"/>
    </source>
</evidence>
<dbReference type="PATRIC" id="fig|552518.3.peg.2295"/>
<dbReference type="GO" id="GO:0008973">
    <property type="term" value="F:phosphopentomutase activity"/>
    <property type="evidence" value="ECO:0007669"/>
    <property type="project" value="UniProtKB-UniRule"/>
</dbReference>
<comment type="cofactor">
    <cofactor evidence="6">
        <name>Mn(2+)</name>
        <dbReference type="ChEBI" id="CHEBI:29035"/>
    </cofactor>
    <text evidence="6">Binds 2 manganese ions.</text>
</comment>
<evidence type="ECO:0000256" key="1">
    <source>
        <dbReference type="ARBA" id="ARBA00010373"/>
    </source>
</evidence>
<comment type="pathway">
    <text evidence="6">Carbohydrate degradation; 2-deoxy-D-ribose 1-phosphate degradation; D-glyceraldehyde 3-phosphate and acetaldehyde from 2-deoxy-alpha-D-ribose 1-phosphate: step 1/2.</text>
</comment>
<sequence>MVKRALILMMDSFGIGATPDACHFQDQGSNTLGHIASWSLAQRGRPLVLPHLEELGLGAAAREATGKLPSGFLKSADFTGVYAAAAERSKGKDTPSGHWELTGVPVLFDWGYFPKTVPSFPPELTDALIAQGGLPGILGNCHASGTDIIAALGDEHVASGKPIVYTSADSVLQIAAHEESFGLERLLTLCKLARKLVDPYNIGRVIARPFTGPSGAYRRTANRKDLAVPPPAPTLLDKLVERGSQVLAIGKIGDIFAQNGISRVIKADSNAALFDATLAALDDAGDGDLIFTNFVDFDQSFGHRRDPGGYADALEAFDKRLPDLFAKMQPGDIALITADHGCDPTWIGTDHTREYVPLIFFGPGFTGGNGGRRESFADGGQTLAQHLGLPPLEAGRSLL</sequence>
<dbReference type="Proteomes" id="UP000033774">
    <property type="component" value="Unassembled WGS sequence"/>
</dbReference>
<dbReference type="GO" id="GO:0005829">
    <property type="term" value="C:cytosol"/>
    <property type="evidence" value="ECO:0007669"/>
    <property type="project" value="TreeGrafter"/>
</dbReference>
<evidence type="ECO:0000256" key="7">
    <source>
        <dbReference type="NCBIfam" id="TIGR01696"/>
    </source>
</evidence>
<accession>A0A0F3IRC8</accession>
<evidence type="ECO:0000259" key="8">
    <source>
        <dbReference type="Pfam" id="PF01676"/>
    </source>
</evidence>
<dbReference type="SUPFAM" id="SSF143856">
    <property type="entry name" value="DeoB insert domain-like"/>
    <property type="match status" value="1"/>
</dbReference>
<feature type="binding site" evidence="6">
    <location>
        <position position="339"/>
    </location>
    <ligand>
        <name>Mn(2+)</name>
        <dbReference type="ChEBI" id="CHEBI:29035"/>
        <label>1</label>
    </ligand>
</feature>
<dbReference type="AlphaFoldDB" id="A0A0F3IRC8"/>
<name>A0A0F3IRC8_9PROT</name>
<evidence type="ECO:0000256" key="5">
    <source>
        <dbReference type="ARBA" id="ARBA00023235"/>
    </source>
</evidence>
<keyword evidence="5 6" id="KW-0413">Isomerase</keyword>
<dbReference type="InterPro" id="IPR024052">
    <property type="entry name" value="Phosphopentomutase_DeoB_cap_sf"/>
</dbReference>
<comment type="caution">
    <text evidence="9">The sequence shown here is derived from an EMBL/GenBank/DDBJ whole genome shotgun (WGS) entry which is preliminary data.</text>
</comment>
<evidence type="ECO:0000256" key="2">
    <source>
        <dbReference type="ARBA" id="ARBA00022490"/>
    </source>
</evidence>
<organism evidence="9 10">
    <name type="scientific">Elstera litoralis</name>
    <dbReference type="NCBI Taxonomy" id="552518"/>
    <lineage>
        <taxon>Bacteria</taxon>
        <taxon>Pseudomonadati</taxon>
        <taxon>Pseudomonadota</taxon>
        <taxon>Alphaproteobacteria</taxon>
        <taxon>Rhodospirillales</taxon>
        <taxon>Rhodospirillaceae</taxon>
        <taxon>Elstera</taxon>
    </lineage>
</organism>
<evidence type="ECO:0000313" key="10">
    <source>
        <dbReference type="Proteomes" id="UP000033774"/>
    </source>
</evidence>
<keyword evidence="4 6" id="KW-0464">Manganese</keyword>
<comment type="subcellular location">
    <subcellularLocation>
        <location evidence="6">Cytoplasm</location>
    </subcellularLocation>
</comment>
<evidence type="ECO:0000256" key="6">
    <source>
        <dbReference type="HAMAP-Rule" id="MF_00740"/>
    </source>
</evidence>
<feature type="binding site" evidence="6">
    <location>
        <position position="340"/>
    </location>
    <ligand>
        <name>Mn(2+)</name>
        <dbReference type="ChEBI" id="CHEBI:29035"/>
        <label>1</label>
    </ligand>
</feature>
<evidence type="ECO:0000256" key="3">
    <source>
        <dbReference type="ARBA" id="ARBA00022723"/>
    </source>
</evidence>
<keyword evidence="2 6" id="KW-0963">Cytoplasm</keyword>
<dbReference type="EC" id="5.4.2.7" evidence="6 7"/>
<evidence type="ECO:0000313" key="9">
    <source>
        <dbReference type="EMBL" id="KJV09172.1"/>
    </source>
</evidence>
<dbReference type="OrthoDB" id="9769930at2"/>
<dbReference type="Gene3D" id="3.40.720.10">
    <property type="entry name" value="Alkaline Phosphatase, subunit A"/>
    <property type="match status" value="1"/>
</dbReference>
<reference evidence="9 10" key="1">
    <citation type="submission" date="2015-03" db="EMBL/GenBank/DDBJ databases">
        <title>Draft genome sequence of Elstera litoralis.</title>
        <authorList>
            <person name="Rahalkar M.C."/>
            <person name="Dhakephalkar P.K."/>
            <person name="Pore S.D."/>
            <person name="Arora P."/>
            <person name="Kapse N.G."/>
            <person name="Pandit P.S."/>
        </authorList>
    </citation>
    <scope>NUCLEOTIDE SEQUENCE [LARGE SCALE GENOMIC DNA]</scope>
    <source>
        <strain evidence="9 10">Dia-1</strain>
    </source>
</reference>
<dbReference type="UniPathway" id="UPA00087">
    <property type="reaction ID" value="UER00173"/>
</dbReference>
<dbReference type="HAMAP" id="MF_00740">
    <property type="entry name" value="Phosphopentomut"/>
    <property type="match status" value="1"/>
</dbReference>
<dbReference type="Gene3D" id="3.30.70.1250">
    <property type="entry name" value="Phosphopentomutase"/>
    <property type="match status" value="1"/>
</dbReference>
<dbReference type="GO" id="GO:0043094">
    <property type="term" value="P:metabolic compound salvage"/>
    <property type="evidence" value="ECO:0007669"/>
    <property type="project" value="UniProtKB-UniRule"/>
</dbReference>
<dbReference type="GO" id="GO:0030145">
    <property type="term" value="F:manganese ion binding"/>
    <property type="evidence" value="ECO:0007669"/>
    <property type="project" value="UniProtKB-UniRule"/>
</dbReference>
<dbReference type="NCBIfam" id="NF003766">
    <property type="entry name" value="PRK05362.1"/>
    <property type="match status" value="1"/>
</dbReference>
<dbReference type="GO" id="GO:0009117">
    <property type="term" value="P:nucleotide metabolic process"/>
    <property type="evidence" value="ECO:0007669"/>
    <property type="project" value="UniProtKB-UniRule"/>
</dbReference>
<dbReference type="Pfam" id="PF01676">
    <property type="entry name" value="Metalloenzyme"/>
    <property type="match status" value="1"/>
</dbReference>
<feature type="binding site" evidence="6">
    <location>
        <position position="298"/>
    </location>
    <ligand>
        <name>Mn(2+)</name>
        <dbReference type="ChEBI" id="CHEBI:29035"/>
        <label>2</label>
    </ligand>
</feature>
<comment type="catalytic activity">
    <reaction evidence="6">
        <text>2-deoxy-alpha-D-ribose 1-phosphate = 2-deoxy-D-ribose 5-phosphate</text>
        <dbReference type="Rhea" id="RHEA:27658"/>
        <dbReference type="ChEBI" id="CHEBI:57259"/>
        <dbReference type="ChEBI" id="CHEBI:62877"/>
        <dbReference type="EC" id="5.4.2.7"/>
    </reaction>
</comment>
<dbReference type="GO" id="GO:0006018">
    <property type="term" value="P:2-deoxyribose 1-phosphate catabolic process"/>
    <property type="evidence" value="ECO:0007669"/>
    <property type="project" value="UniProtKB-UniRule"/>
</dbReference>
<dbReference type="GO" id="GO:0000287">
    <property type="term" value="F:magnesium ion binding"/>
    <property type="evidence" value="ECO:0007669"/>
    <property type="project" value="UniProtKB-UniRule"/>
</dbReference>
<keyword evidence="3 6" id="KW-0479">Metal-binding</keyword>
<keyword evidence="10" id="KW-1185">Reference proteome</keyword>
<dbReference type="PANTHER" id="PTHR21110:SF0">
    <property type="entry name" value="PHOSPHOPENTOMUTASE"/>
    <property type="match status" value="1"/>
</dbReference>
<dbReference type="EMBL" id="LAJY01000342">
    <property type="protein sequence ID" value="KJV09172.1"/>
    <property type="molecule type" value="Genomic_DNA"/>
</dbReference>